<comment type="caution">
    <text evidence="1">The sequence shown here is derived from an EMBL/GenBank/DDBJ whole genome shotgun (WGS) entry which is preliminary data.</text>
</comment>
<gene>
    <name evidence="1" type="ORF">ACJDU8_24515</name>
</gene>
<organism evidence="1 2">
    <name type="scientific">Candidatus Clostridium eludens</name>
    <dbReference type="NCBI Taxonomy" id="3381663"/>
    <lineage>
        <taxon>Bacteria</taxon>
        <taxon>Bacillati</taxon>
        <taxon>Bacillota</taxon>
        <taxon>Clostridia</taxon>
        <taxon>Eubacteriales</taxon>
        <taxon>Clostridiaceae</taxon>
        <taxon>Clostridium</taxon>
    </lineage>
</organism>
<proteinExistence type="predicted"/>
<sequence>MVLENNFIVVVDHDLESQRIFYNGKVELEAFKILKELKYSNKRLFKANVKMCKIHGYNFIESFEVIEIAD</sequence>
<protein>
    <submittedName>
        <fullName evidence="1">Uncharacterized protein</fullName>
    </submittedName>
</protein>
<evidence type="ECO:0000313" key="1">
    <source>
        <dbReference type="EMBL" id="MFL0198693.1"/>
    </source>
</evidence>
<dbReference type="EMBL" id="JBJHZX010000080">
    <property type="protein sequence ID" value="MFL0198693.1"/>
    <property type="molecule type" value="Genomic_DNA"/>
</dbReference>
<accession>A0ABW8SSV4</accession>
<dbReference type="Proteomes" id="UP001623660">
    <property type="component" value="Unassembled WGS sequence"/>
</dbReference>
<keyword evidence="2" id="KW-1185">Reference proteome</keyword>
<evidence type="ECO:0000313" key="2">
    <source>
        <dbReference type="Proteomes" id="UP001623660"/>
    </source>
</evidence>
<name>A0ABW8SSV4_9CLOT</name>
<reference evidence="1 2" key="1">
    <citation type="submission" date="2024-11" db="EMBL/GenBank/DDBJ databases">
        <authorList>
            <person name="Heng Y.C."/>
            <person name="Lim A.C.H."/>
            <person name="Lee J.K.Y."/>
            <person name="Kittelmann S."/>
        </authorList>
    </citation>
    <scope>NUCLEOTIDE SEQUENCE [LARGE SCALE GENOMIC DNA]</scope>
    <source>
        <strain evidence="1 2">WILCCON 0269</strain>
    </source>
</reference>
<dbReference type="RefSeq" id="WP_406794806.1">
    <property type="nucleotide sequence ID" value="NZ_JBJHZX010000080.1"/>
</dbReference>